<sequence>MSQADVVYSCGSCGYALNLTSSNRITPGVSTDYSKSIKKGVISFHSVDLSRFTQVDEVNCLPLFWGRYRTRTKLLCRNCGVLIGCGYGESTVLCGSEPPSSSSLTCQKYRIKIRALQLTEQ</sequence>
<organism evidence="1 2">
    <name type="scientific">Dioscorea cayennensis subsp. rotundata</name>
    <name type="common">White Guinea yam</name>
    <name type="synonym">Dioscorea rotundata</name>
    <dbReference type="NCBI Taxonomy" id="55577"/>
    <lineage>
        <taxon>Eukaryota</taxon>
        <taxon>Viridiplantae</taxon>
        <taxon>Streptophyta</taxon>
        <taxon>Embryophyta</taxon>
        <taxon>Tracheophyta</taxon>
        <taxon>Spermatophyta</taxon>
        <taxon>Magnoliopsida</taxon>
        <taxon>Liliopsida</taxon>
        <taxon>Dioscoreales</taxon>
        <taxon>Dioscoreaceae</taxon>
        <taxon>Dioscorea</taxon>
    </lineage>
</organism>
<proteinExistence type="predicted"/>
<dbReference type="RefSeq" id="XP_039119591.1">
    <property type="nucleotide sequence ID" value="XM_039263657.1"/>
</dbReference>
<dbReference type="AlphaFoldDB" id="A0AB40AX94"/>
<evidence type="ECO:0000313" key="1">
    <source>
        <dbReference type="Proteomes" id="UP001515500"/>
    </source>
</evidence>
<dbReference type="GeneID" id="120255889"/>
<reference evidence="2" key="1">
    <citation type="submission" date="2025-08" db="UniProtKB">
        <authorList>
            <consortium name="RefSeq"/>
        </authorList>
    </citation>
    <scope>IDENTIFICATION</scope>
</reference>
<gene>
    <name evidence="2" type="primary">LOC120255889</name>
</gene>
<dbReference type="PANTHER" id="PTHR33674">
    <property type="entry name" value="METHIONINE-S-OXIDE REDUCTASE"/>
    <property type="match status" value="1"/>
</dbReference>
<accession>A0AB40AX94</accession>
<dbReference type="Proteomes" id="UP001515500">
    <property type="component" value="Unplaced"/>
</dbReference>
<dbReference type="InterPro" id="IPR045282">
    <property type="entry name" value="At4g08330-like"/>
</dbReference>
<protein>
    <submittedName>
        <fullName evidence="2">Uncharacterized protein At4g08330, chloroplastic-like isoform X1</fullName>
    </submittedName>
</protein>
<evidence type="ECO:0000313" key="2">
    <source>
        <dbReference type="RefSeq" id="XP_039119591.1"/>
    </source>
</evidence>
<dbReference type="PANTHER" id="PTHR33674:SF3">
    <property type="entry name" value="YIPPEE DOMAIN-CONTAINING PROTEIN"/>
    <property type="match status" value="1"/>
</dbReference>
<dbReference type="Pfam" id="PF24046">
    <property type="entry name" value="At4g08330"/>
    <property type="match status" value="1"/>
</dbReference>
<name>A0AB40AX94_DIOCR</name>
<keyword evidence="1" id="KW-1185">Reference proteome</keyword>